<dbReference type="Pfam" id="PF01844">
    <property type="entry name" value="HNH"/>
    <property type="match status" value="1"/>
</dbReference>
<dbReference type="Proteomes" id="UP001500002">
    <property type="component" value="Unassembled WGS sequence"/>
</dbReference>
<protein>
    <recommendedName>
        <fullName evidence="3">HNH nuclease domain-containing protein</fullName>
    </recommendedName>
</protein>
<dbReference type="SMART" id="SM00507">
    <property type="entry name" value="HNHc"/>
    <property type="match status" value="1"/>
</dbReference>
<evidence type="ECO:0000313" key="5">
    <source>
        <dbReference type="Proteomes" id="UP001500002"/>
    </source>
</evidence>
<organism evidence="4 5">
    <name type="scientific">Agromyces neolithicus</name>
    <dbReference type="NCBI Taxonomy" id="269420"/>
    <lineage>
        <taxon>Bacteria</taxon>
        <taxon>Bacillati</taxon>
        <taxon>Actinomycetota</taxon>
        <taxon>Actinomycetes</taxon>
        <taxon>Micrococcales</taxon>
        <taxon>Microbacteriaceae</taxon>
        <taxon>Agromyces</taxon>
    </lineage>
</organism>
<accession>A0ABP4YFB4</accession>
<gene>
    <name evidence="4" type="ORF">GCM10009749_15510</name>
</gene>
<dbReference type="Pfam" id="PF02720">
    <property type="entry name" value="DUF222"/>
    <property type="match status" value="1"/>
</dbReference>
<evidence type="ECO:0000313" key="4">
    <source>
        <dbReference type="EMBL" id="GAA1808013.1"/>
    </source>
</evidence>
<evidence type="ECO:0000259" key="3">
    <source>
        <dbReference type="SMART" id="SM00507"/>
    </source>
</evidence>
<evidence type="ECO:0000256" key="1">
    <source>
        <dbReference type="ARBA" id="ARBA00023450"/>
    </source>
</evidence>
<dbReference type="InterPro" id="IPR002711">
    <property type="entry name" value="HNH"/>
</dbReference>
<comment type="similarity">
    <text evidence="1">Belongs to the Rv1128c/1148c/1588c/1702c/1945/3466 family.</text>
</comment>
<evidence type="ECO:0000256" key="2">
    <source>
        <dbReference type="SAM" id="MobiDB-lite"/>
    </source>
</evidence>
<feature type="domain" description="HNH nuclease" evidence="3">
    <location>
        <begin position="132"/>
        <end position="185"/>
    </location>
</feature>
<name>A0ABP4YFB4_9MICO</name>
<comment type="caution">
    <text evidence="4">The sequence shown here is derived from an EMBL/GenBank/DDBJ whole genome shotgun (WGS) entry which is preliminary data.</text>
</comment>
<keyword evidence="5" id="KW-1185">Reference proteome</keyword>
<proteinExistence type="inferred from homology"/>
<feature type="region of interest" description="Disordered" evidence="2">
    <location>
        <begin position="224"/>
        <end position="261"/>
    </location>
</feature>
<dbReference type="InterPro" id="IPR003870">
    <property type="entry name" value="DUF222"/>
</dbReference>
<dbReference type="EMBL" id="BAAANJ010000005">
    <property type="protein sequence ID" value="GAA1808013.1"/>
    <property type="molecule type" value="Genomic_DNA"/>
</dbReference>
<sequence>MKAVFDQLTHPRLIEPKVRRGFGDPVHGDQAYADAKATRERNAADGLVQLLRAGASVDPGRVLNLQKPSVRIVVNEHTLTTGHGSGMLEGHPDRIPLTNVHTGLCTGYLPIRFGEQGECLDLGRDERLFTPKQKTILAVRDGGCLDPDCTRPPSWCEAHHIDHWERDEGRTDLADGILLCRRDHLRYHNQGWEVRRDGTTYWLIPPPGIDPEQTPRLMRPNTPTDIINPIDPTRLPAATTASPTRMREHPPERERLTSIAG</sequence>
<feature type="compositionally biased region" description="Basic and acidic residues" evidence="2">
    <location>
        <begin position="245"/>
        <end position="261"/>
    </location>
</feature>
<reference evidence="5" key="1">
    <citation type="journal article" date="2019" name="Int. J. Syst. Evol. Microbiol.">
        <title>The Global Catalogue of Microorganisms (GCM) 10K type strain sequencing project: providing services to taxonomists for standard genome sequencing and annotation.</title>
        <authorList>
            <consortium name="The Broad Institute Genomics Platform"/>
            <consortium name="The Broad Institute Genome Sequencing Center for Infectious Disease"/>
            <person name="Wu L."/>
            <person name="Ma J."/>
        </authorList>
    </citation>
    <scope>NUCLEOTIDE SEQUENCE [LARGE SCALE GENOMIC DNA]</scope>
    <source>
        <strain evidence="5">JCM 14322</strain>
    </source>
</reference>
<dbReference type="InterPro" id="IPR003615">
    <property type="entry name" value="HNH_nuc"/>
</dbReference>